<feature type="compositionally biased region" description="Low complexity" evidence="2">
    <location>
        <begin position="348"/>
        <end position="377"/>
    </location>
</feature>
<feature type="region of interest" description="Disordered" evidence="2">
    <location>
        <begin position="342"/>
        <end position="448"/>
    </location>
</feature>
<protein>
    <submittedName>
        <fullName evidence="3">Uncharacterized protein</fullName>
    </submittedName>
</protein>
<sequence length="505" mass="54853">MAWFKHFASGAVQGFATQYARQKEEERANKERQRAEQFRYERDRDLLADRAASEKAVERWGWENDPAKKAETERQQLLLGQAKQQQTIQGAMGAPEEQAKRQVDAQQAEVDAQQAELDYRRAQTAREAALSRRELAQAEKIEKEAAKAQENDELSTTYQEAWDAEYQRLVGVSGGQENLTARDHLKLIALARAYDKGSGDAFSKQRGYQDYLRAEAIPAIQAGRKRSEADDKDSIIDQFLGIPANGAGEARVDTPQMKAVTNAAAEGAGRAITGVGTPLVQGRASPAPVPSNGRPQVTPNRAAAQMGVLDTTGIDPTYIEEAQRRYPGVPLNQIISRIRQAQQKELGAPSATPAAAPTTIAPPTAVPAQNRPSAAPLPAAPLPRSRARPDTLGAPTTAPGPTTSASPTQLAERVLTDTTYADTVGGRPGTTREVETKRPSRLGTAPEAAKAQLEMIRLRSQLMGFGGLKAARKRAANDPNLAKMVADYDRLEKIVRENAKKKVSR</sequence>
<proteinExistence type="predicted"/>
<accession>A0A6M3IZM2</accession>
<feature type="coiled-coil region" evidence="1">
    <location>
        <begin position="96"/>
        <end position="153"/>
    </location>
</feature>
<dbReference type="AlphaFoldDB" id="A0A6M3IZM2"/>
<dbReference type="EMBL" id="MT141481">
    <property type="protein sequence ID" value="QJA62774.1"/>
    <property type="molecule type" value="Genomic_DNA"/>
</dbReference>
<evidence type="ECO:0000313" key="3">
    <source>
        <dbReference type="EMBL" id="QJA62774.1"/>
    </source>
</evidence>
<feature type="compositionally biased region" description="Low complexity" evidence="2">
    <location>
        <begin position="393"/>
        <end position="408"/>
    </location>
</feature>
<evidence type="ECO:0000256" key="1">
    <source>
        <dbReference type="SAM" id="Coils"/>
    </source>
</evidence>
<evidence type="ECO:0000256" key="2">
    <source>
        <dbReference type="SAM" id="MobiDB-lite"/>
    </source>
</evidence>
<gene>
    <name evidence="3" type="ORF">MM415B00727_0002</name>
</gene>
<name>A0A6M3IZM2_9ZZZZ</name>
<keyword evidence="1" id="KW-0175">Coiled coil</keyword>
<organism evidence="3">
    <name type="scientific">viral metagenome</name>
    <dbReference type="NCBI Taxonomy" id="1070528"/>
    <lineage>
        <taxon>unclassified sequences</taxon>
        <taxon>metagenomes</taxon>
        <taxon>organismal metagenomes</taxon>
    </lineage>
</organism>
<reference evidence="3" key="1">
    <citation type="submission" date="2020-03" db="EMBL/GenBank/DDBJ databases">
        <title>The deep terrestrial virosphere.</title>
        <authorList>
            <person name="Holmfeldt K."/>
            <person name="Nilsson E."/>
            <person name="Simone D."/>
            <person name="Lopez-Fernandez M."/>
            <person name="Wu X."/>
            <person name="de Brujin I."/>
            <person name="Lundin D."/>
            <person name="Andersson A."/>
            <person name="Bertilsson S."/>
            <person name="Dopson M."/>
        </authorList>
    </citation>
    <scope>NUCLEOTIDE SEQUENCE</scope>
    <source>
        <strain evidence="3">MM415B00727</strain>
    </source>
</reference>